<keyword evidence="2" id="KW-0238">DNA-binding</keyword>
<dbReference type="PROSITE" id="PS00894">
    <property type="entry name" value="HTH_DEOR_1"/>
    <property type="match status" value="1"/>
</dbReference>
<evidence type="ECO:0000256" key="1">
    <source>
        <dbReference type="ARBA" id="ARBA00023015"/>
    </source>
</evidence>
<dbReference type="Pfam" id="PF00455">
    <property type="entry name" value="DeoRC"/>
    <property type="match status" value="1"/>
</dbReference>
<dbReference type="EMBL" id="JACSQC010000009">
    <property type="protein sequence ID" value="MBD8045270.1"/>
    <property type="molecule type" value="Genomic_DNA"/>
</dbReference>
<dbReference type="PANTHER" id="PTHR30363:SF58">
    <property type="entry name" value="REGULATORY PROTEIN, DEOR FAMILY"/>
    <property type="match status" value="1"/>
</dbReference>
<keyword evidence="6" id="KW-1185">Reference proteome</keyword>
<protein>
    <submittedName>
        <fullName evidence="5">DeoR/GlpR transcriptional regulator</fullName>
    </submittedName>
</protein>
<name>A0ABR8YLY3_9MICC</name>
<proteinExistence type="predicted"/>
<evidence type="ECO:0000256" key="2">
    <source>
        <dbReference type="ARBA" id="ARBA00023125"/>
    </source>
</evidence>
<dbReference type="InterPro" id="IPR018356">
    <property type="entry name" value="Tscrpt_reg_HTH_DeoR_CS"/>
</dbReference>
<evidence type="ECO:0000313" key="6">
    <source>
        <dbReference type="Proteomes" id="UP000652763"/>
    </source>
</evidence>
<dbReference type="InterPro" id="IPR001034">
    <property type="entry name" value="DeoR_HTH"/>
</dbReference>
<evidence type="ECO:0000313" key="5">
    <source>
        <dbReference type="EMBL" id="MBD8045270.1"/>
    </source>
</evidence>
<keyword evidence="3" id="KW-0804">Transcription</keyword>
<reference evidence="5 6" key="1">
    <citation type="submission" date="2020-08" db="EMBL/GenBank/DDBJ databases">
        <title>A Genomic Blueprint of the Chicken Gut Microbiome.</title>
        <authorList>
            <person name="Gilroy R."/>
            <person name="Ravi A."/>
            <person name="Getino M."/>
            <person name="Pursley I."/>
            <person name="Horton D.L."/>
            <person name="Alikhan N.-F."/>
            <person name="Baker D."/>
            <person name="Gharbi K."/>
            <person name="Hall N."/>
            <person name="Watson M."/>
            <person name="Adriaenssens E.M."/>
            <person name="Foster-Nyarko E."/>
            <person name="Jarju S."/>
            <person name="Secka A."/>
            <person name="Antonio M."/>
            <person name="Oren A."/>
            <person name="Chaudhuri R."/>
            <person name="La Ragione R.M."/>
            <person name="Hildebrand F."/>
            <person name="Pallen M.J."/>
        </authorList>
    </citation>
    <scope>NUCLEOTIDE SEQUENCE [LARGE SCALE GENOMIC DNA]</scope>
    <source>
        <strain evidence="5 6">Sa2BUA2</strain>
    </source>
</reference>
<dbReference type="SMART" id="SM00420">
    <property type="entry name" value="HTH_DEOR"/>
    <property type="match status" value="1"/>
</dbReference>
<comment type="caution">
    <text evidence="5">The sequence shown here is derived from an EMBL/GenBank/DDBJ whole genome shotgun (WGS) entry which is preliminary data.</text>
</comment>
<dbReference type="Gene3D" id="3.40.50.1360">
    <property type="match status" value="1"/>
</dbReference>
<dbReference type="InterPro" id="IPR037171">
    <property type="entry name" value="NagB/RpiA_transferase-like"/>
</dbReference>
<dbReference type="Proteomes" id="UP000652763">
    <property type="component" value="Unassembled WGS sequence"/>
</dbReference>
<organism evidence="5 6">
    <name type="scientific">Arthrobacter pullicola</name>
    <dbReference type="NCBI Taxonomy" id="2762224"/>
    <lineage>
        <taxon>Bacteria</taxon>
        <taxon>Bacillati</taxon>
        <taxon>Actinomycetota</taxon>
        <taxon>Actinomycetes</taxon>
        <taxon>Micrococcales</taxon>
        <taxon>Micrococcaceae</taxon>
        <taxon>Arthrobacter</taxon>
    </lineage>
</organism>
<keyword evidence="1" id="KW-0805">Transcription regulation</keyword>
<dbReference type="PANTHER" id="PTHR30363">
    <property type="entry name" value="HTH-TYPE TRANSCRIPTIONAL REGULATOR SRLR-RELATED"/>
    <property type="match status" value="1"/>
</dbReference>
<dbReference type="InterPro" id="IPR050313">
    <property type="entry name" value="Carb_Metab_HTH_regulators"/>
</dbReference>
<dbReference type="Pfam" id="PF08220">
    <property type="entry name" value="HTH_DeoR"/>
    <property type="match status" value="1"/>
</dbReference>
<sequence>MAKSISLIPEQRRQQILQHLRAQRVLSYREITELLGVSHMTARRDVAALAEAGDVEVTQGGVLAPTRLLEEPARSVKEAADLPAKAAIARHAAELVSDSMTVYLDAGTTVQAMCPYLQDRRNLTVVSNDLATAAAFLEFPGVELICVGGRVDRDNKSMIGRLATLTLAELSLDIAFLSSSSWDVQHGITTPVEAKVDPKRAAMASAEKTVLLADSSKFGRYAKYRVLALEELDLIISDSGLSESAARQIQERGVEVVRETLLPASALR</sequence>
<dbReference type="SUPFAM" id="SSF100950">
    <property type="entry name" value="NagB/RpiA/CoA transferase-like"/>
    <property type="match status" value="1"/>
</dbReference>
<dbReference type="PROSITE" id="PS51000">
    <property type="entry name" value="HTH_DEOR_2"/>
    <property type="match status" value="1"/>
</dbReference>
<dbReference type="SMART" id="SM01134">
    <property type="entry name" value="DeoRC"/>
    <property type="match status" value="1"/>
</dbReference>
<evidence type="ECO:0000259" key="4">
    <source>
        <dbReference type="PROSITE" id="PS51000"/>
    </source>
</evidence>
<evidence type="ECO:0000256" key="3">
    <source>
        <dbReference type="ARBA" id="ARBA00023163"/>
    </source>
</evidence>
<dbReference type="InterPro" id="IPR036388">
    <property type="entry name" value="WH-like_DNA-bd_sf"/>
</dbReference>
<feature type="domain" description="HTH deoR-type" evidence="4">
    <location>
        <begin position="9"/>
        <end position="64"/>
    </location>
</feature>
<dbReference type="Gene3D" id="1.10.10.10">
    <property type="entry name" value="Winged helix-like DNA-binding domain superfamily/Winged helix DNA-binding domain"/>
    <property type="match status" value="1"/>
</dbReference>
<dbReference type="InterPro" id="IPR036390">
    <property type="entry name" value="WH_DNA-bd_sf"/>
</dbReference>
<dbReference type="RefSeq" id="WP_191749017.1">
    <property type="nucleotide sequence ID" value="NZ_JACSQC010000009.1"/>
</dbReference>
<dbReference type="SUPFAM" id="SSF46785">
    <property type="entry name" value="Winged helix' DNA-binding domain"/>
    <property type="match status" value="1"/>
</dbReference>
<dbReference type="InterPro" id="IPR014036">
    <property type="entry name" value="DeoR-like_C"/>
</dbReference>
<gene>
    <name evidence="5" type="ORF">H9638_15775</name>
</gene>
<accession>A0ABR8YLY3</accession>